<protein>
    <submittedName>
        <fullName evidence="8">Conserved hypothetical integral membrane protein</fullName>
    </submittedName>
</protein>
<evidence type="ECO:0000256" key="2">
    <source>
        <dbReference type="ARBA" id="ARBA00007977"/>
    </source>
</evidence>
<dbReference type="InterPro" id="IPR018383">
    <property type="entry name" value="UPF0324_pro"/>
</dbReference>
<keyword evidence="4 7" id="KW-0812">Transmembrane</keyword>
<evidence type="ECO:0000256" key="7">
    <source>
        <dbReference type="SAM" id="Phobius"/>
    </source>
</evidence>
<sequence>MHIHLFQQLSKLEQASKHRRKTAGFRGFAEGLLLTLALAAGAKYLAMLPLLGVMGQLVLAILLGIILRAAAGVPERAAPGIQFSAKKLLRAGIILLGLRLNITDIIQAGPKVLAIAVIHIVFTLITVYLLGRAMNIDRRLGILTACGTAICGAAAVAAVAPQIKADDNEIAVSAATVAVLGTIFTLAYIAAYPLLGLSEAGYGLFAGATLHEVAHVLAASAPIGQQAADLAVIVKLTRVALLAPVALGLGVWENRRLRKQSAAEHRKDSQNSYAENTPRSFPVPWFIGGFLVMSGVNTLGFLPDKLTADLLVLAYLLLAMAMAGLGLGIDLTTFWRLGRKPFAAGLAGSIMLSLLGYVLIHVMGLK</sequence>
<feature type="transmembrane region" description="Helical" evidence="7">
    <location>
        <begin position="48"/>
        <end position="67"/>
    </location>
</feature>
<evidence type="ECO:0000313" key="8">
    <source>
        <dbReference type="EMBL" id="SDK92161.1"/>
    </source>
</evidence>
<keyword evidence="5 7" id="KW-1133">Transmembrane helix</keyword>
<dbReference type="OrthoDB" id="9811391at2"/>
<evidence type="ECO:0000313" key="9">
    <source>
        <dbReference type="Proteomes" id="UP000199050"/>
    </source>
</evidence>
<dbReference type="Proteomes" id="UP000199050">
    <property type="component" value="Unassembled WGS sequence"/>
</dbReference>
<keyword evidence="3" id="KW-1003">Cell membrane</keyword>
<proteinExistence type="inferred from homology"/>
<feature type="transmembrane region" description="Helical" evidence="7">
    <location>
        <begin position="283"/>
        <end position="302"/>
    </location>
</feature>
<evidence type="ECO:0000256" key="6">
    <source>
        <dbReference type="ARBA" id="ARBA00023136"/>
    </source>
</evidence>
<dbReference type="RefSeq" id="WP_090719756.1">
    <property type="nucleotide sequence ID" value="NZ_CBCSKY010000063.1"/>
</dbReference>
<comment type="subcellular location">
    <subcellularLocation>
        <location evidence="1">Cell membrane</location>
        <topology evidence="1">Multi-pass membrane protein</topology>
    </subcellularLocation>
</comment>
<dbReference type="AlphaFoldDB" id="A0A1G9FUS1"/>
<evidence type="ECO:0000256" key="1">
    <source>
        <dbReference type="ARBA" id="ARBA00004651"/>
    </source>
</evidence>
<comment type="similarity">
    <text evidence="2">Belongs to the UPF0324 family.</text>
</comment>
<accession>A0A1G9FUS1</accession>
<feature type="transmembrane region" description="Helical" evidence="7">
    <location>
        <begin position="142"/>
        <end position="160"/>
    </location>
</feature>
<feature type="transmembrane region" description="Helical" evidence="7">
    <location>
        <begin position="112"/>
        <end position="130"/>
    </location>
</feature>
<keyword evidence="6 7" id="KW-0472">Membrane</keyword>
<feature type="transmembrane region" description="Helical" evidence="7">
    <location>
        <begin position="341"/>
        <end position="360"/>
    </location>
</feature>
<dbReference type="EMBL" id="FNDX01000061">
    <property type="protein sequence ID" value="SDK92161.1"/>
    <property type="molecule type" value="Genomic_DNA"/>
</dbReference>
<evidence type="ECO:0000256" key="5">
    <source>
        <dbReference type="ARBA" id="ARBA00022989"/>
    </source>
</evidence>
<evidence type="ECO:0000256" key="4">
    <source>
        <dbReference type="ARBA" id="ARBA00022692"/>
    </source>
</evidence>
<name>A0A1G9FUS1_9BACL</name>
<dbReference type="GO" id="GO:0005886">
    <property type="term" value="C:plasma membrane"/>
    <property type="evidence" value="ECO:0007669"/>
    <property type="project" value="UniProtKB-SubCell"/>
</dbReference>
<dbReference type="PANTHER" id="PTHR30106">
    <property type="entry name" value="INNER MEMBRANE PROTEIN YEIH-RELATED"/>
    <property type="match status" value="1"/>
</dbReference>
<reference evidence="9" key="1">
    <citation type="submission" date="2016-10" db="EMBL/GenBank/DDBJ databases">
        <authorList>
            <person name="Varghese N."/>
            <person name="Submissions S."/>
        </authorList>
    </citation>
    <scope>NUCLEOTIDE SEQUENCE [LARGE SCALE GENOMIC DNA]</scope>
    <source>
        <strain evidence="9">CGMCC 1.11012</strain>
    </source>
</reference>
<feature type="transmembrane region" description="Helical" evidence="7">
    <location>
        <begin position="308"/>
        <end position="329"/>
    </location>
</feature>
<evidence type="ECO:0000256" key="3">
    <source>
        <dbReference type="ARBA" id="ARBA00022475"/>
    </source>
</evidence>
<gene>
    <name evidence="8" type="ORF">SAMN05216192_16122</name>
</gene>
<feature type="transmembrane region" description="Helical" evidence="7">
    <location>
        <begin position="230"/>
        <end position="252"/>
    </location>
</feature>
<organism evidence="8 9">
    <name type="scientific">Paenibacillus typhae</name>
    <dbReference type="NCBI Taxonomy" id="1174501"/>
    <lineage>
        <taxon>Bacteria</taxon>
        <taxon>Bacillati</taxon>
        <taxon>Bacillota</taxon>
        <taxon>Bacilli</taxon>
        <taxon>Bacillales</taxon>
        <taxon>Paenibacillaceae</taxon>
        <taxon>Paenibacillus</taxon>
    </lineage>
</organism>
<keyword evidence="9" id="KW-1185">Reference proteome</keyword>
<feature type="transmembrane region" description="Helical" evidence="7">
    <location>
        <begin position="172"/>
        <end position="195"/>
    </location>
</feature>
<dbReference type="Pfam" id="PF03601">
    <property type="entry name" value="Cons_hypoth698"/>
    <property type="match status" value="1"/>
</dbReference>
<dbReference type="PANTHER" id="PTHR30106:SF2">
    <property type="entry name" value="UPF0324 INNER MEMBRANE PROTEIN YEIH"/>
    <property type="match status" value="1"/>
</dbReference>
<feature type="transmembrane region" description="Helical" evidence="7">
    <location>
        <begin position="23"/>
        <end position="42"/>
    </location>
</feature>